<accession>A0AAD6TYK1</accession>
<evidence type="ECO:0000313" key="2">
    <source>
        <dbReference type="EMBL" id="KAJ7078715.1"/>
    </source>
</evidence>
<feature type="compositionally biased region" description="Basic and acidic residues" evidence="1">
    <location>
        <begin position="308"/>
        <end position="324"/>
    </location>
</feature>
<protein>
    <submittedName>
        <fullName evidence="2">Uncharacterized protein</fullName>
    </submittedName>
</protein>
<proteinExistence type="predicted"/>
<comment type="caution">
    <text evidence="2">The sequence shown here is derived from an EMBL/GenBank/DDBJ whole genome shotgun (WGS) entry which is preliminary data.</text>
</comment>
<feature type="compositionally biased region" description="Pro residues" evidence="1">
    <location>
        <begin position="532"/>
        <end position="542"/>
    </location>
</feature>
<feature type="region of interest" description="Disordered" evidence="1">
    <location>
        <begin position="288"/>
        <end position="425"/>
    </location>
</feature>
<dbReference type="EMBL" id="JARJCN010000064">
    <property type="protein sequence ID" value="KAJ7078715.1"/>
    <property type="molecule type" value="Genomic_DNA"/>
</dbReference>
<organism evidence="2 3">
    <name type="scientific">Mycena belliarum</name>
    <dbReference type="NCBI Taxonomy" id="1033014"/>
    <lineage>
        <taxon>Eukaryota</taxon>
        <taxon>Fungi</taxon>
        <taxon>Dikarya</taxon>
        <taxon>Basidiomycota</taxon>
        <taxon>Agaricomycotina</taxon>
        <taxon>Agaricomycetes</taxon>
        <taxon>Agaricomycetidae</taxon>
        <taxon>Agaricales</taxon>
        <taxon>Marasmiineae</taxon>
        <taxon>Mycenaceae</taxon>
        <taxon>Mycena</taxon>
    </lineage>
</organism>
<name>A0AAD6TYK1_9AGAR</name>
<feature type="compositionally biased region" description="Basic and acidic residues" evidence="1">
    <location>
        <begin position="331"/>
        <end position="341"/>
    </location>
</feature>
<dbReference type="Proteomes" id="UP001222325">
    <property type="component" value="Unassembled WGS sequence"/>
</dbReference>
<feature type="compositionally biased region" description="Low complexity" evidence="1">
    <location>
        <begin position="395"/>
        <end position="414"/>
    </location>
</feature>
<gene>
    <name evidence="2" type="ORF">B0H15DRAFT_859941</name>
</gene>
<keyword evidence="3" id="KW-1185">Reference proteome</keyword>
<evidence type="ECO:0000256" key="1">
    <source>
        <dbReference type="SAM" id="MobiDB-lite"/>
    </source>
</evidence>
<reference evidence="2" key="1">
    <citation type="submission" date="2023-03" db="EMBL/GenBank/DDBJ databases">
        <title>Massive genome expansion in bonnet fungi (Mycena s.s.) driven by repeated elements and novel gene families across ecological guilds.</title>
        <authorList>
            <consortium name="Lawrence Berkeley National Laboratory"/>
            <person name="Harder C.B."/>
            <person name="Miyauchi S."/>
            <person name="Viragh M."/>
            <person name="Kuo A."/>
            <person name="Thoen E."/>
            <person name="Andreopoulos B."/>
            <person name="Lu D."/>
            <person name="Skrede I."/>
            <person name="Drula E."/>
            <person name="Henrissat B."/>
            <person name="Morin E."/>
            <person name="Kohler A."/>
            <person name="Barry K."/>
            <person name="LaButti K."/>
            <person name="Morin E."/>
            <person name="Salamov A."/>
            <person name="Lipzen A."/>
            <person name="Mereny Z."/>
            <person name="Hegedus B."/>
            <person name="Baldrian P."/>
            <person name="Stursova M."/>
            <person name="Weitz H."/>
            <person name="Taylor A."/>
            <person name="Grigoriev I.V."/>
            <person name="Nagy L.G."/>
            <person name="Martin F."/>
            <person name="Kauserud H."/>
        </authorList>
    </citation>
    <scope>NUCLEOTIDE SEQUENCE</scope>
    <source>
        <strain evidence="2">CBHHK173m</strain>
    </source>
</reference>
<sequence length="589" mass="64698">MVTNPDGGIIMLTCLAALMKLLDDPGVTSMEADTTFRRLAGEMNEWEVVIFLKSLNRAVTVARAYVNRASADFFEQLFDEFQSLKLAITEKPLAFKCFVDGGNLLALGADMEAAQVIGATRSLLKTSDPEYSQISKDTPPEEVASEFVKLCHTHAKRAVLDFQSLVSERDYRRIMDFVYLDSEEQLTELSEFICGLGVKKIQDWWDHKYKSAWILPCLLRFKSRIPGSDWDQTPLTTNTGEGQHHATNIRTGTKLSLVEAAESARNVDLAAAQSIAISIQSGVLVNSNNESAHRRSRNAVRQSTRLHQSHESQELADERAETERQLAASKAEQKRLAERLKAMKPVPKRRAAASQSSSSGRVKTRVSAVKPIPAATQATPSRSPKSLEPTSGPMIPSAPAESSTSSATIPSAVPDPNPMTSIVEGSLSYTTPDVSAQGLGTFPPTDLGFGTFNPATERFTGEYAWMNDYIPLTSTDLLLQDTFRGGNSPPSSPWNDGGMDADWNMFATVHPNIFSPTTVENPTTWRLPPVLMPSPEPTPPLAPIENAEASPVNYRKRKRREEVDPADIVTTTRARKAPKRPDATPPFKK</sequence>
<feature type="region of interest" description="Disordered" evidence="1">
    <location>
        <begin position="532"/>
        <end position="589"/>
    </location>
</feature>
<evidence type="ECO:0000313" key="3">
    <source>
        <dbReference type="Proteomes" id="UP001222325"/>
    </source>
</evidence>
<dbReference type="AlphaFoldDB" id="A0AAD6TYK1"/>